<dbReference type="AlphaFoldDB" id="A0A564Z2S9"/>
<evidence type="ECO:0000313" key="2">
    <source>
        <dbReference type="Proteomes" id="UP000321570"/>
    </source>
</evidence>
<keyword evidence="2" id="KW-1185">Reference proteome</keyword>
<reference evidence="1 2" key="1">
    <citation type="submission" date="2019-07" db="EMBL/GenBank/DDBJ databases">
        <authorList>
            <person name="Jastrzebski P J."/>
            <person name="Paukszto L."/>
            <person name="Jastrzebski P J."/>
        </authorList>
    </citation>
    <scope>NUCLEOTIDE SEQUENCE [LARGE SCALE GENOMIC DNA]</scope>
    <source>
        <strain evidence="1 2">WMS-il1</strain>
    </source>
</reference>
<organism evidence="1 2">
    <name type="scientific">Hymenolepis diminuta</name>
    <name type="common">Rat tapeworm</name>
    <dbReference type="NCBI Taxonomy" id="6216"/>
    <lineage>
        <taxon>Eukaryota</taxon>
        <taxon>Metazoa</taxon>
        <taxon>Spiralia</taxon>
        <taxon>Lophotrochozoa</taxon>
        <taxon>Platyhelminthes</taxon>
        <taxon>Cestoda</taxon>
        <taxon>Eucestoda</taxon>
        <taxon>Cyclophyllidea</taxon>
        <taxon>Hymenolepididae</taxon>
        <taxon>Hymenolepis</taxon>
    </lineage>
</organism>
<name>A0A564Z2S9_HYMDI</name>
<evidence type="ECO:0000313" key="1">
    <source>
        <dbReference type="EMBL" id="VUZ53762.1"/>
    </source>
</evidence>
<accession>A0A564Z2S9</accession>
<dbReference type="EMBL" id="CABIJS010000566">
    <property type="protein sequence ID" value="VUZ53762.1"/>
    <property type="molecule type" value="Genomic_DNA"/>
</dbReference>
<proteinExistence type="predicted"/>
<protein>
    <submittedName>
        <fullName evidence="1">Uncharacterized protein</fullName>
    </submittedName>
</protein>
<sequence>FVRFTTLTRLIGLRALELSGKCGEVTGRVENKRGRVCRDLLNQLAIKIPSA</sequence>
<dbReference type="Proteomes" id="UP000321570">
    <property type="component" value="Unassembled WGS sequence"/>
</dbReference>
<gene>
    <name evidence="1" type="ORF">WMSIL1_LOCUS11953</name>
</gene>
<feature type="non-terminal residue" evidence="1">
    <location>
        <position position="1"/>
    </location>
</feature>